<gene>
    <name evidence="3" type="ORF">CR165_21355</name>
</gene>
<dbReference type="PANTHER" id="PTHR46889">
    <property type="entry name" value="TRANSPOSASE INSF FOR INSERTION SEQUENCE IS3B-RELATED"/>
    <property type="match status" value="1"/>
</dbReference>
<evidence type="ECO:0000313" key="4">
    <source>
        <dbReference type="Proteomes" id="UP000245048"/>
    </source>
</evidence>
<dbReference type="OrthoDB" id="9803878at2"/>
<sequence length="381" mass="44045">MKQRRFTKEFEDEAVRLVWTSGRAQREIAEDLGVGLSTLVRWIGRSRDRQIDEPDRSGQEDVVAELKRLRRENEILRQEREILKRATAFFAGGKSVRFALIDKAKEEFPVHRLCHVLGVSQSGYFAWRGRPACRRQHDDMVLLAHVRSAFALSNSTYGSPRMTRELQDHGLAVGRRRTSRLMRKKGLRARQKRQFKRTTDSHHAWPIAPNLLDQDFSAEGPNQKWGSDISYIWTREGWLYLAVVIDLFARRVVGWAVADRLHRELAMAALRRALIMRRPTPGLIHHADRGSQYCSADYQAELRKHGILISMSGKGNCYDNAMVETFFKTLKSELIWRTMFETRQEAGQAIGRYIDGFYNPIRRHSALDFTSPAQFEKMAGS</sequence>
<dbReference type="Gene3D" id="3.30.420.10">
    <property type="entry name" value="Ribonuclease H-like superfamily/Ribonuclease H"/>
    <property type="match status" value="1"/>
</dbReference>
<dbReference type="InterPro" id="IPR048020">
    <property type="entry name" value="Transpos_IS3"/>
</dbReference>
<dbReference type="Gene3D" id="1.10.10.60">
    <property type="entry name" value="Homeodomain-like"/>
    <property type="match status" value="1"/>
</dbReference>
<reference evidence="4" key="1">
    <citation type="submission" date="2017-10" db="EMBL/GenBank/DDBJ databases">
        <authorList>
            <person name="Toshchakov S.V."/>
            <person name="Goeva M.A."/>
        </authorList>
    </citation>
    <scope>NUCLEOTIDE SEQUENCE [LARGE SCALE GENOMIC DNA]</scope>
    <source>
        <strain evidence="4">JR1/69-1-13</strain>
    </source>
</reference>
<comment type="caution">
    <text evidence="3">The sequence shown here is derived from an EMBL/GenBank/DDBJ whole genome shotgun (WGS) entry which is preliminary data.</text>
</comment>
<name>A0A2U1UYS6_9PROT</name>
<dbReference type="InterPro" id="IPR002514">
    <property type="entry name" value="Transposase_8"/>
</dbReference>
<feature type="domain" description="Integrase catalytic" evidence="2">
    <location>
        <begin position="217"/>
        <end position="380"/>
    </location>
</feature>
<dbReference type="PANTHER" id="PTHR46889:SF4">
    <property type="entry name" value="TRANSPOSASE INSO FOR INSERTION SEQUENCE ELEMENT IS911B-RELATED"/>
    <property type="match status" value="1"/>
</dbReference>
<dbReference type="Pfam" id="PF01527">
    <property type="entry name" value="HTH_Tnp_1"/>
    <property type="match status" value="1"/>
</dbReference>
<organism evidence="3 4">
    <name type="scientific">Teichococcus aestuarii</name>
    <dbReference type="NCBI Taxonomy" id="568898"/>
    <lineage>
        <taxon>Bacteria</taxon>
        <taxon>Pseudomonadati</taxon>
        <taxon>Pseudomonadota</taxon>
        <taxon>Alphaproteobacteria</taxon>
        <taxon>Acetobacterales</taxon>
        <taxon>Roseomonadaceae</taxon>
        <taxon>Roseomonas</taxon>
    </lineage>
</organism>
<proteinExistence type="predicted"/>
<dbReference type="Pfam" id="PF13276">
    <property type="entry name" value="HTH_21"/>
    <property type="match status" value="1"/>
</dbReference>
<evidence type="ECO:0000313" key="3">
    <source>
        <dbReference type="EMBL" id="PWC26809.1"/>
    </source>
</evidence>
<accession>A0A2U1UYS6</accession>
<dbReference type="GO" id="GO:0003677">
    <property type="term" value="F:DNA binding"/>
    <property type="evidence" value="ECO:0007669"/>
    <property type="project" value="InterPro"/>
</dbReference>
<dbReference type="PROSITE" id="PS50994">
    <property type="entry name" value="INTEGRASE"/>
    <property type="match status" value="1"/>
</dbReference>
<dbReference type="InterPro" id="IPR001584">
    <property type="entry name" value="Integrase_cat-core"/>
</dbReference>
<keyword evidence="1" id="KW-0175">Coiled coil</keyword>
<dbReference type="GO" id="GO:0004803">
    <property type="term" value="F:transposase activity"/>
    <property type="evidence" value="ECO:0007669"/>
    <property type="project" value="InterPro"/>
</dbReference>
<feature type="coiled-coil region" evidence="1">
    <location>
        <begin position="59"/>
        <end position="86"/>
    </location>
</feature>
<protein>
    <submittedName>
        <fullName evidence="3">IS3 family transposase</fullName>
    </submittedName>
</protein>
<dbReference type="SUPFAM" id="SSF46689">
    <property type="entry name" value="Homeodomain-like"/>
    <property type="match status" value="1"/>
</dbReference>
<dbReference type="AlphaFoldDB" id="A0A2U1UYS6"/>
<dbReference type="InterPro" id="IPR025948">
    <property type="entry name" value="HTH-like_dom"/>
</dbReference>
<dbReference type="EMBL" id="PDOA01000024">
    <property type="protein sequence ID" value="PWC26809.1"/>
    <property type="molecule type" value="Genomic_DNA"/>
</dbReference>
<dbReference type="GO" id="GO:0015074">
    <property type="term" value="P:DNA integration"/>
    <property type="evidence" value="ECO:0007669"/>
    <property type="project" value="InterPro"/>
</dbReference>
<evidence type="ECO:0000259" key="2">
    <source>
        <dbReference type="PROSITE" id="PS50994"/>
    </source>
</evidence>
<dbReference type="GO" id="GO:0006313">
    <property type="term" value="P:DNA transposition"/>
    <property type="evidence" value="ECO:0007669"/>
    <property type="project" value="InterPro"/>
</dbReference>
<evidence type="ECO:0000256" key="1">
    <source>
        <dbReference type="SAM" id="Coils"/>
    </source>
</evidence>
<dbReference type="Pfam" id="PF00665">
    <property type="entry name" value="rve"/>
    <property type="match status" value="1"/>
</dbReference>
<dbReference type="InterPro" id="IPR009057">
    <property type="entry name" value="Homeodomain-like_sf"/>
</dbReference>
<dbReference type="SUPFAM" id="SSF53098">
    <property type="entry name" value="Ribonuclease H-like"/>
    <property type="match status" value="1"/>
</dbReference>
<keyword evidence="4" id="KW-1185">Reference proteome</keyword>
<dbReference type="InterPro" id="IPR012337">
    <property type="entry name" value="RNaseH-like_sf"/>
</dbReference>
<dbReference type="InterPro" id="IPR036397">
    <property type="entry name" value="RNaseH_sf"/>
</dbReference>
<dbReference type="Proteomes" id="UP000245048">
    <property type="component" value="Unassembled WGS sequence"/>
</dbReference>
<dbReference type="InterPro" id="IPR050900">
    <property type="entry name" value="Transposase_IS3/IS150/IS904"/>
</dbReference>
<dbReference type="NCBIfam" id="NF033516">
    <property type="entry name" value="transpos_IS3"/>
    <property type="match status" value="1"/>
</dbReference>
<dbReference type="Pfam" id="PF13333">
    <property type="entry name" value="rve_2"/>
    <property type="match status" value="1"/>
</dbReference>